<feature type="region of interest" description="Disordered" evidence="1">
    <location>
        <begin position="35"/>
        <end position="58"/>
    </location>
</feature>
<proteinExistence type="predicted"/>
<accession>A0A0E9SDT7</accession>
<protein>
    <submittedName>
        <fullName evidence="2">Uncharacterized protein</fullName>
    </submittedName>
</protein>
<name>A0A0E9SDT7_ANGAN</name>
<sequence length="76" mass="8257">MPLGAHHGMGPRSHSETGTPSVWAALLFRGKAHQQSSVNHLDGTQVRNSDCPFPSSEERPCLRMILGQEGRDPAHS</sequence>
<dbReference type="AlphaFoldDB" id="A0A0E9SDT7"/>
<reference evidence="2" key="1">
    <citation type="submission" date="2014-11" db="EMBL/GenBank/DDBJ databases">
        <authorList>
            <person name="Amaro Gonzalez C."/>
        </authorList>
    </citation>
    <scope>NUCLEOTIDE SEQUENCE</scope>
</reference>
<dbReference type="EMBL" id="GBXM01069180">
    <property type="protein sequence ID" value="JAH39397.1"/>
    <property type="molecule type" value="Transcribed_RNA"/>
</dbReference>
<evidence type="ECO:0000313" key="2">
    <source>
        <dbReference type="EMBL" id="JAH39397.1"/>
    </source>
</evidence>
<evidence type="ECO:0000256" key="1">
    <source>
        <dbReference type="SAM" id="MobiDB-lite"/>
    </source>
</evidence>
<organism evidence="2">
    <name type="scientific">Anguilla anguilla</name>
    <name type="common">European freshwater eel</name>
    <name type="synonym">Muraena anguilla</name>
    <dbReference type="NCBI Taxonomy" id="7936"/>
    <lineage>
        <taxon>Eukaryota</taxon>
        <taxon>Metazoa</taxon>
        <taxon>Chordata</taxon>
        <taxon>Craniata</taxon>
        <taxon>Vertebrata</taxon>
        <taxon>Euteleostomi</taxon>
        <taxon>Actinopterygii</taxon>
        <taxon>Neopterygii</taxon>
        <taxon>Teleostei</taxon>
        <taxon>Anguilliformes</taxon>
        <taxon>Anguillidae</taxon>
        <taxon>Anguilla</taxon>
    </lineage>
</organism>
<reference evidence="2" key="2">
    <citation type="journal article" date="2015" name="Fish Shellfish Immunol.">
        <title>Early steps in the European eel (Anguilla anguilla)-Vibrio vulnificus interaction in the gills: Role of the RtxA13 toxin.</title>
        <authorList>
            <person name="Callol A."/>
            <person name="Pajuelo D."/>
            <person name="Ebbesson L."/>
            <person name="Teles M."/>
            <person name="MacKenzie S."/>
            <person name="Amaro C."/>
        </authorList>
    </citation>
    <scope>NUCLEOTIDE SEQUENCE</scope>
</reference>